<proteinExistence type="predicted"/>
<name>A0A9W8K079_9AGAR</name>
<evidence type="ECO:0000313" key="1">
    <source>
        <dbReference type="EMBL" id="KAJ3509037.1"/>
    </source>
</evidence>
<keyword evidence="2" id="KW-1185">Reference proteome</keyword>
<dbReference type="AlphaFoldDB" id="A0A9W8K079"/>
<reference evidence="1" key="1">
    <citation type="submission" date="2022-07" db="EMBL/GenBank/DDBJ databases">
        <title>Genome Sequence of Agrocybe chaxingu.</title>
        <authorList>
            <person name="Buettner E."/>
        </authorList>
    </citation>
    <scope>NUCLEOTIDE SEQUENCE</scope>
    <source>
        <strain evidence="1">MP-N11</strain>
    </source>
</reference>
<organism evidence="1 2">
    <name type="scientific">Agrocybe chaxingu</name>
    <dbReference type="NCBI Taxonomy" id="84603"/>
    <lineage>
        <taxon>Eukaryota</taxon>
        <taxon>Fungi</taxon>
        <taxon>Dikarya</taxon>
        <taxon>Basidiomycota</taxon>
        <taxon>Agaricomycotina</taxon>
        <taxon>Agaricomycetes</taxon>
        <taxon>Agaricomycetidae</taxon>
        <taxon>Agaricales</taxon>
        <taxon>Agaricineae</taxon>
        <taxon>Strophariaceae</taxon>
        <taxon>Agrocybe</taxon>
    </lineage>
</organism>
<sequence>MPSPPQPVPPLPLELIDRVIDKIAELPNNHERRNGLASSHRHLFALITFRLGTTQRLFVQKKLSALRNIINADPHSETTGIASHIRDFCVNVLGLFFRRVFTDDTLAAIQRRLFRTREGRLSLIVGGGSEMDWGKVGKDFESAFFDLCRNSQMTALQLGGFNGLPLNVFHGPNIKHIEISRLDSWKSAMQGFNQEPIRLKSISTDHSAPILDLLRSESNPRSTQWLFSKFKGLNTSIYKDEHVTQTMSIISCAPALDTLVVEVSASVCGTPVETLIWTQIPNLRRLKIVHKEQFTRECLEAPSKCAAIRILDILEDPSPSLKALCLDFIIYPLNLAYGESLRHYNYASIDAALVWIANTRYRHVEHFIIRSIGQFGLLPPGFNGGAFVAQEDRRFKTQFPLLYEKCPGSLHLSFKLDYARPGDVLEGEQAGFYQSQWI</sequence>
<gene>
    <name evidence="1" type="ORF">NLJ89_g5430</name>
</gene>
<evidence type="ECO:0000313" key="2">
    <source>
        <dbReference type="Proteomes" id="UP001148786"/>
    </source>
</evidence>
<dbReference type="Proteomes" id="UP001148786">
    <property type="component" value="Unassembled WGS sequence"/>
</dbReference>
<accession>A0A9W8K079</accession>
<protein>
    <submittedName>
        <fullName evidence="1">Uncharacterized protein</fullName>
    </submittedName>
</protein>
<dbReference type="OrthoDB" id="2985946at2759"/>
<comment type="caution">
    <text evidence="1">The sequence shown here is derived from an EMBL/GenBank/DDBJ whole genome shotgun (WGS) entry which is preliminary data.</text>
</comment>
<dbReference type="EMBL" id="JANKHO010000510">
    <property type="protein sequence ID" value="KAJ3509037.1"/>
    <property type="molecule type" value="Genomic_DNA"/>
</dbReference>